<dbReference type="InterPro" id="IPR005952">
    <property type="entry name" value="Phosphogly_mut1"/>
</dbReference>
<reference evidence="1" key="1">
    <citation type="submission" date="2019-08" db="EMBL/GenBank/DDBJ databases">
        <authorList>
            <person name="Kucharzyk K."/>
            <person name="Murdoch R.W."/>
            <person name="Higgins S."/>
            <person name="Loffler F."/>
        </authorList>
    </citation>
    <scope>NUCLEOTIDE SEQUENCE</scope>
</reference>
<dbReference type="GO" id="GO:0006096">
    <property type="term" value="P:glycolytic process"/>
    <property type="evidence" value="ECO:0007669"/>
    <property type="project" value="InterPro"/>
</dbReference>
<protein>
    <submittedName>
        <fullName evidence="1">2,3-bisphosphoglycerate-dependent phosphoglycerate mutase</fullName>
        <ecNumber evidence="1">5.4.2.11</ecNumber>
    </submittedName>
</protein>
<name>A0A645E105_9ZZZZ</name>
<sequence length="76" mass="8724">MALRRVIPYWQHVIAPRVVSGETLLLIGHANMLRALTMYLEQTDENNVMDLHIPTGVPVLYEMSEDKTISGRYILE</sequence>
<gene>
    <name evidence="1" type="primary">gpmA_24</name>
    <name evidence="1" type="ORF">SDC9_142594</name>
</gene>
<dbReference type="EMBL" id="VSSQ01041935">
    <property type="protein sequence ID" value="MPM95440.1"/>
    <property type="molecule type" value="Genomic_DNA"/>
</dbReference>
<proteinExistence type="predicted"/>
<dbReference type="AlphaFoldDB" id="A0A645E105"/>
<dbReference type="EC" id="5.4.2.11" evidence="1"/>
<dbReference type="Gene3D" id="3.40.50.1240">
    <property type="entry name" value="Phosphoglycerate mutase-like"/>
    <property type="match status" value="1"/>
</dbReference>
<accession>A0A645E105</accession>
<keyword evidence="1" id="KW-0413">Isomerase</keyword>
<dbReference type="GO" id="GO:0004619">
    <property type="term" value="F:phosphoglycerate mutase activity"/>
    <property type="evidence" value="ECO:0007669"/>
    <property type="project" value="UniProtKB-EC"/>
</dbReference>
<comment type="caution">
    <text evidence="1">The sequence shown here is derived from an EMBL/GenBank/DDBJ whole genome shotgun (WGS) entry which is preliminary data.</text>
</comment>
<organism evidence="1">
    <name type="scientific">bioreactor metagenome</name>
    <dbReference type="NCBI Taxonomy" id="1076179"/>
    <lineage>
        <taxon>unclassified sequences</taxon>
        <taxon>metagenomes</taxon>
        <taxon>ecological metagenomes</taxon>
    </lineage>
</organism>
<dbReference type="SUPFAM" id="SSF53254">
    <property type="entry name" value="Phosphoglycerate mutase-like"/>
    <property type="match status" value="1"/>
</dbReference>
<dbReference type="InterPro" id="IPR029033">
    <property type="entry name" value="His_PPase_superfam"/>
</dbReference>
<evidence type="ECO:0000313" key="1">
    <source>
        <dbReference type="EMBL" id="MPM95440.1"/>
    </source>
</evidence>
<dbReference type="PANTHER" id="PTHR11931">
    <property type="entry name" value="PHOSPHOGLYCERATE MUTASE"/>
    <property type="match status" value="1"/>
</dbReference>